<dbReference type="InterPro" id="IPR024078">
    <property type="entry name" value="LmbE-like_dom_sf"/>
</dbReference>
<dbReference type="Pfam" id="PF02585">
    <property type="entry name" value="PIG-L"/>
    <property type="match status" value="1"/>
</dbReference>
<dbReference type="RefSeq" id="WP_091700441.1">
    <property type="nucleotide sequence ID" value="NZ_FOJQ01000004.1"/>
</dbReference>
<dbReference type="GO" id="GO:0016811">
    <property type="term" value="F:hydrolase activity, acting on carbon-nitrogen (but not peptide) bonds, in linear amides"/>
    <property type="evidence" value="ECO:0007669"/>
    <property type="project" value="TreeGrafter"/>
</dbReference>
<dbReference type="STRING" id="150248.SAMN05216169_100454"/>
<dbReference type="OrthoDB" id="9790023at2"/>
<dbReference type="Proteomes" id="UP000198979">
    <property type="component" value="Unassembled WGS sequence"/>
</dbReference>
<protein>
    <submittedName>
        <fullName evidence="1">N-acetylglucosaminyl deacetylase, LmbE family</fullName>
    </submittedName>
</protein>
<evidence type="ECO:0000313" key="1">
    <source>
        <dbReference type="EMBL" id="SFA41148.1"/>
    </source>
</evidence>
<dbReference type="AlphaFoldDB" id="A0A1I0SNS5"/>
<reference evidence="2" key="1">
    <citation type="submission" date="2016-10" db="EMBL/GenBank/DDBJ databases">
        <authorList>
            <person name="Varghese N."/>
            <person name="Submissions S."/>
        </authorList>
    </citation>
    <scope>NUCLEOTIDE SEQUENCE [LARGE SCALE GENOMIC DNA]</scope>
    <source>
        <strain evidence="2">K1</strain>
    </source>
</reference>
<accession>A0A1I0SNS5</accession>
<keyword evidence="2" id="KW-1185">Reference proteome</keyword>
<dbReference type="SUPFAM" id="SSF102588">
    <property type="entry name" value="LmbE-like"/>
    <property type="match status" value="1"/>
</dbReference>
<organism evidence="1 2">
    <name type="scientific">Anoxybacillus pushchinoensis</name>
    <dbReference type="NCBI Taxonomy" id="150248"/>
    <lineage>
        <taxon>Bacteria</taxon>
        <taxon>Bacillati</taxon>
        <taxon>Bacillota</taxon>
        <taxon>Bacilli</taxon>
        <taxon>Bacillales</taxon>
        <taxon>Anoxybacillaceae</taxon>
        <taxon>Anoxybacillus</taxon>
    </lineage>
</organism>
<dbReference type="PANTHER" id="PTHR12993:SF11">
    <property type="entry name" value="N-ACETYLGLUCOSAMINYL-PHOSPHATIDYLINOSITOL DE-N-ACETYLASE"/>
    <property type="match status" value="1"/>
</dbReference>
<dbReference type="InterPro" id="IPR003737">
    <property type="entry name" value="GlcNAc_PI_deacetylase-related"/>
</dbReference>
<gene>
    <name evidence="1" type="ORF">SAMN05216169_100454</name>
</gene>
<dbReference type="Gene3D" id="3.40.50.10320">
    <property type="entry name" value="LmbE-like"/>
    <property type="match status" value="1"/>
</dbReference>
<evidence type="ECO:0000313" key="2">
    <source>
        <dbReference type="Proteomes" id="UP000198979"/>
    </source>
</evidence>
<name>A0A1I0SNS5_9BACL</name>
<proteinExistence type="predicted"/>
<sequence>MNVRQKGAKGAKEMKKRILFSFAHPDDETFTVGGLLASLAKRDDVETIVYSATPGDAGKCGNPPVCTKEQLPQVRKKELEQAANILGVDHLIIGTYPDGKLSEYEEPLVRDICHIIERYKPTVVVTFPPHGISGHRDHQAIQRATYRAVTAMDHIVEQLYYVTVVGRPDRFGDPIENIDIIFTFTEEEAKKVRQALLAHRTQHLSVERVFPSVHNESFHKFQNREYFIRAWSKENHLSYPF</sequence>
<dbReference type="PANTHER" id="PTHR12993">
    <property type="entry name" value="N-ACETYLGLUCOSAMINYL-PHOSPHATIDYLINOSITOL DE-N-ACETYLASE-RELATED"/>
    <property type="match status" value="1"/>
</dbReference>
<dbReference type="EMBL" id="FOJQ01000004">
    <property type="protein sequence ID" value="SFA41148.1"/>
    <property type="molecule type" value="Genomic_DNA"/>
</dbReference>